<dbReference type="InterPro" id="IPR013083">
    <property type="entry name" value="Znf_RING/FYVE/PHD"/>
</dbReference>
<dbReference type="PROSITE" id="PS50089">
    <property type="entry name" value="ZF_RING_2"/>
    <property type="match status" value="1"/>
</dbReference>
<keyword evidence="3" id="KW-0479">Metal-binding</keyword>
<feature type="domain" description="FHA" evidence="7">
    <location>
        <begin position="27"/>
        <end position="85"/>
    </location>
</feature>
<keyword evidence="5" id="KW-0862">Zinc</keyword>
<evidence type="ECO:0000259" key="7">
    <source>
        <dbReference type="PROSITE" id="PS50006"/>
    </source>
</evidence>
<dbReference type="InterPro" id="IPR001841">
    <property type="entry name" value="Znf_RING"/>
</dbReference>
<evidence type="ECO:0000256" key="3">
    <source>
        <dbReference type="ARBA" id="ARBA00022723"/>
    </source>
</evidence>
<protein>
    <recommendedName>
        <fullName evidence="2">E3 ubiquitin-protein ligase CHFR</fullName>
    </recommendedName>
</protein>
<dbReference type="Pfam" id="PF00097">
    <property type="entry name" value="zf-C3HC4"/>
    <property type="match status" value="1"/>
</dbReference>
<gene>
    <name evidence="9" type="ORF">F751_0474</name>
</gene>
<dbReference type="eggNOG" id="ENOG502RRFT">
    <property type="taxonomic scope" value="Eukaryota"/>
</dbReference>
<dbReference type="SUPFAM" id="SSF57850">
    <property type="entry name" value="RING/U-box"/>
    <property type="match status" value="1"/>
</dbReference>
<dbReference type="InterPro" id="IPR000253">
    <property type="entry name" value="FHA_dom"/>
</dbReference>
<dbReference type="PROSITE" id="PS00518">
    <property type="entry name" value="ZF_RING_1"/>
    <property type="match status" value="1"/>
</dbReference>
<evidence type="ECO:0000313" key="10">
    <source>
        <dbReference type="Proteomes" id="UP000028924"/>
    </source>
</evidence>
<dbReference type="CDD" id="cd00060">
    <property type="entry name" value="FHA"/>
    <property type="match status" value="1"/>
</dbReference>
<evidence type="ECO:0000256" key="6">
    <source>
        <dbReference type="PROSITE-ProRule" id="PRU00175"/>
    </source>
</evidence>
<dbReference type="Proteomes" id="UP000028924">
    <property type="component" value="Unassembled WGS sequence"/>
</dbReference>
<keyword evidence="4 6" id="KW-0863">Zinc-finger</keyword>
<evidence type="ECO:0000259" key="8">
    <source>
        <dbReference type="PROSITE" id="PS50089"/>
    </source>
</evidence>
<reference evidence="9 10" key="1">
    <citation type="journal article" date="2014" name="BMC Genomics">
        <title>Oil accumulation mechanisms of the oleaginous microalga Chlorella protothecoides revealed through its genome, transcriptomes, and proteomes.</title>
        <authorList>
            <person name="Gao C."/>
            <person name="Wang Y."/>
            <person name="Shen Y."/>
            <person name="Yan D."/>
            <person name="He X."/>
            <person name="Dai J."/>
            <person name="Wu Q."/>
        </authorList>
    </citation>
    <scope>NUCLEOTIDE SEQUENCE [LARGE SCALE GENOMIC DNA]</scope>
    <source>
        <strain evidence="9 10">0710</strain>
    </source>
</reference>
<dbReference type="InterPro" id="IPR017907">
    <property type="entry name" value="Znf_RING_CS"/>
</dbReference>
<evidence type="ECO:0000256" key="1">
    <source>
        <dbReference type="ARBA" id="ARBA00005797"/>
    </source>
</evidence>
<dbReference type="KEGG" id="apro:F751_0474"/>
<dbReference type="GeneID" id="23611865"/>
<keyword evidence="10" id="KW-1185">Reference proteome</keyword>
<dbReference type="SMART" id="SM00240">
    <property type="entry name" value="FHA"/>
    <property type="match status" value="1"/>
</dbReference>
<dbReference type="InterPro" id="IPR008984">
    <property type="entry name" value="SMAD_FHA_dom_sf"/>
</dbReference>
<dbReference type="PROSITE" id="PS50006">
    <property type="entry name" value="FHA_DOMAIN"/>
    <property type="match status" value="1"/>
</dbReference>
<comment type="similarity">
    <text evidence="1">Belongs to the CHFR family.</text>
</comment>
<evidence type="ECO:0000256" key="4">
    <source>
        <dbReference type="ARBA" id="ARBA00022771"/>
    </source>
</evidence>
<dbReference type="GO" id="GO:0008270">
    <property type="term" value="F:zinc ion binding"/>
    <property type="evidence" value="ECO:0007669"/>
    <property type="project" value="UniProtKB-KW"/>
</dbReference>
<name>A0A087SAC4_AUXPR</name>
<dbReference type="Pfam" id="PF00498">
    <property type="entry name" value="FHA"/>
    <property type="match status" value="1"/>
</dbReference>
<proteinExistence type="inferred from homology"/>
<organism evidence="9 10">
    <name type="scientific">Auxenochlorella protothecoides</name>
    <name type="common">Green microalga</name>
    <name type="synonym">Chlorella protothecoides</name>
    <dbReference type="NCBI Taxonomy" id="3075"/>
    <lineage>
        <taxon>Eukaryota</taxon>
        <taxon>Viridiplantae</taxon>
        <taxon>Chlorophyta</taxon>
        <taxon>core chlorophytes</taxon>
        <taxon>Trebouxiophyceae</taxon>
        <taxon>Chlorellales</taxon>
        <taxon>Chlorellaceae</taxon>
        <taxon>Auxenochlorella</taxon>
    </lineage>
</organism>
<dbReference type="InterPro" id="IPR018957">
    <property type="entry name" value="Znf_C3HC4_RING-type"/>
</dbReference>
<dbReference type="OrthoDB" id="687730at2759"/>
<evidence type="ECO:0000256" key="5">
    <source>
        <dbReference type="ARBA" id="ARBA00022833"/>
    </source>
</evidence>
<feature type="domain" description="RING-type" evidence="8">
    <location>
        <begin position="255"/>
        <end position="285"/>
    </location>
</feature>
<evidence type="ECO:0000313" key="9">
    <source>
        <dbReference type="EMBL" id="KFM22678.1"/>
    </source>
</evidence>
<evidence type="ECO:0000256" key="2">
    <source>
        <dbReference type="ARBA" id="ARBA00017908"/>
    </source>
</evidence>
<dbReference type="EMBL" id="KL662079">
    <property type="protein sequence ID" value="KFM22678.1"/>
    <property type="molecule type" value="Genomic_DNA"/>
</dbReference>
<dbReference type="AlphaFoldDB" id="A0A087SAC4"/>
<dbReference type="Gene3D" id="3.30.40.10">
    <property type="entry name" value="Zinc/RING finger domain, C3HC4 (zinc finger)"/>
    <property type="match status" value="1"/>
</dbReference>
<dbReference type="Gene3D" id="2.60.200.20">
    <property type="match status" value="1"/>
</dbReference>
<sequence length="497" mass="53124">MLRNLRPNGPTYNLNSILEDLGADGRIIVGRDRDCHVAASHFESAPPGTAYMLSRRHALIKAVEGRFSILDNNATNGTFLNGSPLEPESWHVLEDGDILHFGGPQTVKPKSTFIPNPWAFRFSSGGGPEADSGTGTEVPCPIAHLDSQPRREVYSFSPARSLATSRQREWVEPVFADENTRHAFNLEAEALLQEQADRSPCSHPAASVQDIPASVDASIPPNTCLIGPPLPLAGVEDDSSLPIDLVEENLVATHVLVPCGHLFCGACLGDLYRSFKDPPQCPTCRWVGLRGTWPLAALGEGAVSGGRTPCTAPPVRQKAIDGVLDLLVQQASPRTKTMHEEKQAAWKARAAELEPVLMQALPRKVVRQTVLVARHPTRGPREPSGRLQGGILGDFHTTVAPAARSARRAVLEARNPRIGAGPPDTSVLASYGPAGMRAHCGACSALLREEELAPGHVRVLAGQQGISNLALVSRSDQEVLHRWLEGTGAGAAGGLDL</sequence>
<accession>A0A087SAC4</accession>
<dbReference type="RefSeq" id="XP_011395534.1">
    <property type="nucleotide sequence ID" value="XM_011397232.1"/>
</dbReference>
<dbReference type="SUPFAM" id="SSF49879">
    <property type="entry name" value="SMAD/FHA domain"/>
    <property type="match status" value="1"/>
</dbReference>